<dbReference type="EMBL" id="CP070608">
    <property type="protein sequence ID" value="QSE98268.1"/>
    <property type="molecule type" value="Genomic_DNA"/>
</dbReference>
<gene>
    <name evidence="1" type="ORF">JR347_04090</name>
</gene>
<evidence type="ECO:0000313" key="2">
    <source>
        <dbReference type="Proteomes" id="UP000662783"/>
    </source>
</evidence>
<dbReference type="Proteomes" id="UP000662783">
    <property type="component" value="Chromosome"/>
</dbReference>
<protein>
    <recommendedName>
        <fullName evidence="3">ABC transporter ATPase</fullName>
    </recommendedName>
</protein>
<name>A0A974WMP1_9BACT</name>
<reference evidence="1" key="1">
    <citation type="submission" date="2021-02" db="EMBL/GenBank/DDBJ databases">
        <title>Fulvivirga sp. S481 isolated from sea water.</title>
        <authorList>
            <person name="Bae S.S."/>
            <person name="Baek K."/>
        </authorList>
    </citation>
    <scope>NUCLEOTIDE SEQUENCE</scope>
    <source>
        <strain evidence="1">S481</strain>
    </source>
</reference>
<dbReference type="AlphaFoldDB" id="A0A974WMP1"/>
<keyword evidence="2" id="KW-1185">Reference proteome</keyword>
<evidence type="ECO:0000313" key="1">
    <source>
        <dbReference type="EMBL" id="QSE98268.1"/>
    </source>
</evidence>
<proteinExistence type="predicted"/>
<accession>A0A974WMP1</accession>
<dbReference type="RefSeq" id="WP_205722783.1">
    <property type="nucleotide sequence ID" value="NZ_CP070608.1"/>
</dbReference>
<sequence length="165" mass="18946">MYVSFDSISDNARLWVYQSSRELTTEEIAKIEPLLEQFINQWTAHGNNLQASYKIYYNRFIALAVDENLHNATGCSIDSSVNFMRSLAQNLNVDLFDRTQIAFKENDEIKIESLNNFKNKVKSGELATEVMVFNNAISLKKELEEKWILPLAESWAGRFLPSTAI</sequence>
<organism evidence="1 2">
    <name type="scientific">Fulvivirga lutea</name>
    <dbReference type="NCBI Taxonomy" id="2810512"/>
    <lineage>
        <taxon>Bacteria</taxon>
        <taxon>Pseudomonadati</taxon>
        <taxon>Bacteroidota</taxon>
        <taxon>Cytophagia</taxon>
        <taxon>Cytophagales</taxon>
        <taxon>Fulvivirgaceae</taxon>
        <taxon>Fulvivirga</taxon>
    </lineage>
</organism>
<evidence type="ECO:0008006" key="3">
    <source>
        <dbReference type="Google" id="ProtNLM"/>
    </source>
</evidence>
<dbReference type="KEGG" id="fuv:JR347_04090"/>